<keyword evidence="2" id="KW-1185">Reference proteome</keyword>
<proteinExistence type="predicted"/>
<dbReference type="EMBL" id="CAAGRJ010029408">
    <property type="protein sequence ID" value="VFV40837.1"/>
    <property type="molecule type" value="Genomic_DNA"/>
</dbReference>
<sequence length="200" mass="21869">MAPHHPVCSPKSAIAHRSSVFSSRPLPTLPPSVTRPQAVPVSQVLSQMRLFSPAPYCRRTAALTRSAPLREGLTEQWPNEEWPNVGCTQECLLDPAVAGAPRLWPGASPPPPKITRQCSLSVSGTMENRNTHLAPGFTFNNLAPAPAIVAAFRRLLGPGGFNSLYQMSFQQWNRFSTCGLRTSRTPLRSWGFSFPTRAPP</sequence>
<gene>
    <name evidence="1" type="ORF">LYPA_23C003032</name>
</gene>
<feature type="non-terminal residue" evidence="1">
    <location>
        <position position="200"/>
    </location>
</feature>
<evidence type="ECO:0000313" key="2">
    <source>
        <dbReference type="Proteomes" id="UP000386466"/>
    </source>
</evidence>
<dbReference type="Proteomes" id="UP000386466">
    <property type="component" value="Unassembled WGS sequence"/>
</dbReference>
<dbReference type="AlphaFoldDB" id="A0A485P7W1"/>
<name>A0A485P7W1_LYNPA</name>
<evidence type="ECO:0000313" key="1">
    <source>
        <dbReference type="EMBL" id="VFV40837.1"/>
    </source>
</evidence>
<accession>A0A485P7W1</accession>
<protein>
    <submittedName>
        <fullName evidence="1">Uncharacterized protein</fullName>
    </submittedName>
</protein>
<organism evidence="1 2">
    <name type="scientific">Lynx pardinus</name>
    <name type="common">Iberian lynx</name>
    <name type="synonym">Felis pardina</name>
    <dbReference type="NCBI Taxonomy" id="191816"/>
    <lineage>
        <taxon>Eukaryota</taxon>
        <taxon>Metazoa</taxon>
        <taxon>Chordata</taxon>
        <taxon>Craniata</taxon>
        <taxon>Vertebrata</taxon>
        <taxon>Euteleostomi</taxon>
        <taxon>Mammalia</taxon>
        <taxon>Eutheria</taxon>
        <taxon>Laurasiatheria</taxon>
        <taxon>Carnivora</taxon>
        <taxon>Feliformia</taxon>
        <taxon>Felidae</taxon>
        <taxon>Felinae</taxon>
        <taxon>Lynx</taxon>
    </lineage>
</organism>
<reference evidence="1 2" key="1">
    <citation type="submission" date="2019-01" db="EMBL/GenBank/DDBJ databases">
        <authorList>
            <person name="Alioto T."/>
            <person name="Alioto T."/>
        </authorList>
    </citation>
    <scope>NUCLEOTIDE SEQUENCE [LARGE SCALE GENOMIC DNA]</scope>
</reference>